<dbReference type="Proteomes" id="UP000178885">
    <property type="component" value="Unassembled WGS sequence"/>
</dbReference>
<reference evidence="1 2" key="1">
    <citation type="journal article" date="2016" name="Nat. Commun.">
        <title>Thousands of microbial genomes shed light on interconnected biogeochemical processes in an aquifer system.</title>
        <authorList>
            <person name="Anantharaman K."/>
            <person name="Brown C.T."/>
            <person name="Hug L.A."/>
            <person name="Sharon I."/>
            <person name="Castelle C.J."/>
            <person name="Probst A.J."/>
            <person name="Thomas B.C."/>
            <person name="Singh A."/>
            <person name="Wilkins M.J."/>
            <person name="Karaoz U."/>
            <person name="Brodie E.L."/>
            <person name="Williams K.H."/>
            <person name="Hubbard S.S."/>
            <person name="Banfield J.F."/>
        </authorList>
    </citation>
    <scope>NUCLEOTIDE SEQUENCE [LARGE SCALE GENOMIC DNA]</scope>
</reference>
<dbReference type="EMBL" id="MFSU01000097">
    <property type="protein sequence ID" value="OGI45710.1"/>
    <property type="molecule type" value="Genomic_DNA"/>
</dbReference>
<gene>
    <name evidence="1" type="ORF">A2151_03450</name>
</gene>
<sequence length="79" mass="8239">MLVGAAALAHELDHQFQKPDASCAQCLFVNHLDKAPAAVPHVVGAHPPETHAPPAALPAPRRHPIAAYAVRAPPAYSAI</sequence>
<comment type="caution">
    <text evidence="1">The sequence shown here is derived from an EMBL/GenBank/DDBJ whole genome shotgun (WGS) entry which is preliminary data.</text>
</comment>
<evidence type="ECO:0000313" key="1">
    <source>
        <dbReference type="EMBL" id="OGI45710.1"/>
    </source>
</evidence>
<accession>A0A1F6TKP9</accession>
<organism evidence="1 2">
    <name type="scientific">Candidatus Muproteobacteria bacterium RBG_16_65_34</name>
    <dbReference type="NCBI Taxonomy" id="1817760"/>
    <lineage>
        <taxon>Bacteria</taxon>
        <taxon>Pseudomonadati</taxon>
        <taxon>Pseudomonadota</taxon>
        <taxon>Candidatus Muproteobacteria</taxon>
    </lineage>
</organism>
<dbReference type="STRING" id="1817760.A2151_03450"/>
<dbReference type="AlphaFoldDB" id="A0A1F6TKP9"/>
<protein>
    <submittedName>
        <fullName evidence="1">Uncharacterized protein</fullName>
    </submittedName>
</protein>
<proteinExistence type="predicted"/>
<name>A0A1F6TKP9_9PROT</name>
<evidence type="ECO:0000313" key="2">
    <source>
        <dbReference type="Proteomes" id="UP000178885"/>
    </source>
</evidence>